<dbReference type="Proteomes" id="UP001333996">
    <property type="component" value="Unassembled WGS sequence"/>
</dbReference>
<evidence type="ECO:0000259" key="2">
    <source>
        <dbReference type="Pfam" id="PF00144"/>
    </source>
</evidence>
<evidence type="ECO:0000313" key="3">
    <source>
        <dbReference type="EMBL" id="MED7825986.1"/>
    </source>
</evidence>
<dbReference type="InterPro" id="IPR001466">
    <property type="entry name" value="Beta-lactam-related"/>
</dbReference>
<evidence type="ECO:0000256" key="1">
    <source>
        <dbReference type="SAM" id="SignalP"/>
    </source>
</evidence>
<protein>
    <submittedName>
        <fullName evidence="3">Serine hydrolase domain-containing protein</fullName>
        <ecNumber evidence="3">3.1.1.103</ecNumber>
    </submittedName>
</protein>
<evidence type="ECO:0000313" key="4">
    <source>
        <dbReference type="Proteomes" id="UP001333996"/>
    </source>
</evidence>
<keyword evidence="1" id="KW-0732">Signal</keyword>
<name>A0ABU7FPE5_9ACTN</name>
<dbReference type="EMBL" id="JAYWVC010000133">
    <property type="protein sequence ID" value="MED7825986.1"/>
    <property type="molecule type" value="Genomic_DNA"/>
</dbReference>
<feature type="chain" id="PRO_5047102586" evidence="1">
    <location>
        <begin position="21"/>
        <end position="394"/>
    </location>
</feature>
<dbReference type="Gene3D" id="3.40.710.10">
    <property type="entry name" value="DD-peptidase/beta-lactamase superfamily"/>
    <property type="match status" value="1"/>
</dbReference>
<reference evidence="3" key="1">
    <citation type="submission" date="2024-01" db="EMBL/GenBank/DDBJ databases">
        <title>First draft genome sequence data of TA4-1, the type strain of Gram-positive actinobacterium Streptomyces chiangmaiensis.</title>
        <authorList>
            <person name="Yasawong M."/>
            <person name="Nantapong N."/>
        </authorList>
    </citation>
    <scope>NUCLEOTIDE SEQUENCE</scope>
    <source>
        <strain evidence="3">TA4-1</strain>
    </source>
</reference>
<feature type="domain" description="Beta-lactamase-related" evidence="2">
    <location>
        <begin position="58"/>
        <end position="373"/>
    </location>
</feature>
<dbReference type="EC" id="3.1.1.103" evidence="3"/>
<dbReference type="GO" id="GO:0016787">
    <property type="term" value="F:hydrolase activity"/>
    <property type="evidence" value="ECO:0007669"/>
    <property type="project" value="UniProtKB-KW"/>
</dbReference>
<keyword evidence="3" id="KW-0378">Hydrolase</keyword>
<accession>A0ABU7FPE5</accession>
<gene>
    <name evidence="3" type="ORF">VXC91_29455</name>
</gene>
<proteinExistence type="predicted"/>
<keyword evidence="4" id="KW-1185">Reference proteome</keyword>
<dbReference type="PANTHER" id="PTHR46825">
    <property type="entry name" value="D-ALANYL-D-ALANINE-CARBOXYPEPTIDASE/ENDOPEPTIDASE AMPH"/>
    <property type="match status" value="1"/>
</dbReference>
<organism evidence="3 4">
    <name type="scientific">Streptomyces chiangmaiensis</name>
    <dbReference type="NCBI Taxonomy" id="766497"/>
    <lineage>
        <taxon>Bacteria</taxon>
        <taxon>Bacillati</taxon>
        <taxon>Actinomycetota</taxon>
        <taxon>Actinomycetes</taxon>
        <taxon>Kitasatosporales</taxon>
        <taxon>Streptomycetaceae</taxon>
        <taxon>Streptomyces</taxon>
    </lineage>
</organism>
<feature type="signal peptide" evidence="1">
    <location>
        <begin position="1"/>
        <end position="20"/>
    </location>
</feature>
<sequence>MRLPLLAAATVLSGALAVPAAVPAFADPAPPAAAVTYSAAAHRPGVADQAAWHKALDDLVTAGVPGVIAEVHDAHGTWTGTSGRGDLDHRRLPPVDGRFRAGSNTKIFVATTVLQLVAEKKVRLDAPIERYLPGLVPDGRHITVRQLLSHRSGLYDYTDSLWHGSLSELYQTRFRHWTPRQLLAEAFRHAPYFAPGTSGHYSNTNYIVLGMLIEKVTGKSTEQEITNRLIKPLGLHHTGFPGNSVRILGPHAHGYLRMNGPGSPYTDITEESMSWASTAGSLISTTHDLNRFFSALIGGKLLPPALLHQMQDAQPLQKGATDYGLGLSRLTDPTYDTAYGHIGSAPGYSTYSFTTADNSRQVTLSLNILIDSQKLKTATDNALKTLLRHATTAK</sequence>
<dbReference type="RefSeq" id="WP_329510391.1">
    <property type="nucleotide sequence ID" value="NZ_BAAAYZ010000271.1"/>
</dbReference>
<dbReference type="Pfam" id="PF00144">
    <property type="entry name" value="Beta-lactamase"/>
    <property type="match status" value="1"/>
</dbReference>
<dbReference type="PANTHER" id="PTHR46825:SF7">
    <property type="entry name" value="D-ALANYL-D-ALANINE CARBOXYPEPTIDASE"/>
    <property type="match status" value="1"/>
</dbReference>
<dbReference type="SUPFAM" id="SSF56601">
    <property type="entry name" value="beta-lactamase/transpeptidase-like"/>
    <property type="match status" value="1"/>
</dbReference>
<dbReference type="InterPro" id="IPR012338">
    <property type="entry name" value="Beta-lactam/transpept-like"/>
</dbReference>
<comment type="caution">
    <text evidence="3">The sequence shown here is derived from an EMBL/GenBank/DDBJ whole genome shotgun (WGS) entry which is preliminary data.</text>
</comment>
<dbReference type="InterPro" id="IPR050491">
    <property type="entry name" value="AmpC-like"/>
</dbReference>